<sequence length="90" mass="9880">MKKAFFALAGVIFYAGLAQAADVVELPASMGKVTFPHKKHQEMLRDCTKCHEKGPGKIAELGKEWAHRTCKGCHTQLGRGPTACKDCHKK</sequence>
<feature type="binding site" description="axial binding residue" evidence="6">
    <location>
        <position position="47"/>
    </location>
    <ligand>
        <name>heme c</name>
        <dbReference type="ChEBI" id="CHEBI:61717"/>
        <label>1</label>
    </ligand>
    <ligandPart>
        <name>Fe</name>
        <dbReference type="ChEBI" id="CHEBI:18248"/>
    </ligandPart>
</feature>
<dbReference type="PRINTS" id="PR00609">
    <property type="entry name" value="CYTOCHROMEC3"/>
</dbReference>
<dbReference type="AlphaFoldDB" id="A0A8J7M080"/>
<dbReference type="Proteomes" id="UP000636888">
    <property type="component" value="Unassembled WGS sequence"/>
</dbReference>
<feature type="binding site" description="axial binding residue" evidence="6">
    <location>
        <position position="73"/>
    </location>
    <ligand>
        <name>heme c</name>
        <dbReference type="ChEBI" id="CHEBI:61717"/>
        <label>1</label>
    </ligand>
    <ligandPart>
        <name>Fe</name>
        <dbReference type="ChEBI" id="CHEBI:18248"/>
    </ligandPart>
</feature>
<evidence type="ECO:0000313" key="9">
    <source>
        <dbReference type="Proteomes" id="UP000636888"/>
    </source>
</evidence>
<dbReference type="SUPFAM" id="SSF48695">
    <property type="entry name" value="Multiheme cytochromes"/>
    <property type="match status" value="1"/>
</dbReference>
<keyword evidence="2 6" id="KW-0349">Heme</keyword>
<feature type="binding site" description="axial binding residue" evidence="6">
    <location>
        <position position="51"/>
    </location>
    <ligand>
        <name>heme c</name>
        <dbReference type="ChEBI" id="CHEBI:61717"/>
        <label>1</label>
    </ligand>
    <ligandPart>
        <name>Fe</name>
        <dbReference type="ChEBI" id="CHEBI:18248"/>
    </ligandPart>
</feature>
<feature type="binding site" description="axial binding residue" evidence="6">
    <location>
        <position position="40"/>
    </location>
    <ligand>
        <name>heme c</name>
        <dbReference type="ChEBI" id="CHEBI:61717"/>
        <label>1</label>
    </ligand>
    <ligandPart>
        <name>Fe</name>
        <dbReference type="ChEBI" id="CHEBI:18248"/>
    </ligandPart>
</feature>
<dbReference type="RefSeq" id="WP_199382641.1">
    <property type="nucleotide sequence ID" value="NZ_JAEMHM010000003.1"/>
</dbReference>
<keyword evidence="3 6" id="KW-0479">Metal-binding</keyword>
<keyword evidence="1" id="KW-0813">Transport</keyword>
<keyword evidence="5 6" id="KW-0408">Iron</keyword>
<dbReference type="GO" id="GO:0020037">
    <property type="term" value="F:heme binding"/>
    <property type="evidence" value="ECO:0007669"/>
    <property type="project" value="InterPro"/>
</dbReference>
<keyword evidence="4" id="KW-0249">Electron transport</keyword>
<gene>
    <name evidence="8" type="ORF">JFN93_03640</name>
</gene>
<dbReference type="Gene3D" id="3.90.10.10">
    <property type="entry name" value="Cytochrome C3"/>
    <property type="match status" value="1"/>
</dbReference>
<feature type="binding site" description="axial binding residue" evidence="6">
    <location>
        <position position="74"/>
    </location>
    <ligand>
        <name>heme c</name>
        <dbReference type="ChEBI" id="CHEBI:61717"/>
        <label>1</label>
    </ligand>
    <ligandPart>
        <name>Fe</name>
        <dbReference type="ChEBI" id="CHEBI:18248"/>
    </ligandPart>
</feature>
<evidence type="ECO:0000256" key="4">
    <source>
        <dbReference type="ARBA" id="ARBA00022982"/>
    </source>
</evidence>
<accession>A0A8J7M080</accession>
<feature type="signal peptide" evidence="7">
    <location>
        <begin position="1"/>
        <end position="20"/>
    </location>
</feature>
<comment type="cofactor">
    <cofactor evidence="6">
        <name>heme c</name>
        <dbReference type="ChEBI" id="CHEBI:61717"/>
    </cofactor>
    <text evidence="6">Binds 4 heme c groups covalently per monomer.</text>
</comment>
<dbReference type="CDD" id="cd08168">
    <property type="entry name" value="Cytochrom_C3"/>
    <property type="match status" value="1"/>
</dbReference>
<evidence type="ECO:0000256" key="5">
    <source>
        <dbReference type="ARBA" id="ARBA00023004"/>
    </source>
</evidence>
<dbReference type="EMBL" id="JAEMHM010000003">
    <property type="protein sequence ID" value="MBJ6723792.1"/>
    <property type="molecule type" value="Genomic_DNA"/>
</dbReference>
<proteinExistence type="predicted"/>
<feature type="binding site" description="axial binding residue" evidence="6">
    <location>
        <position position="37"/>
    </location>
    <ligand>
        <name>heme c</name>
        <dbReference type="ChEBI" id="CHEBI:61717"/>
        <label>1</label>
    </ligand>
    <ligandPart>
        <name>Fe</name>
        <dbReference type="ChEBI" id="CHEBI:18248"/>
    </ligandPart>
</feature>
<dbReference type="InterPro" id="IPR053591">
    <property type="entry name" value="Cytochrome_c"/>
</dbReference>
<reference evidence="8" key="1">
    <citation type="submission" date="2020-12" db="EMBL/GenBank/DDBJ databases">
        <title>Geomonas sp. Red875, isolated from river sediment.</title>
        <authorList>
            <person name="Xu Z."/>
            <person name="Zhang Z."/>
            <person name="Masuda Y."/>
            <person name="Itoh H."/>
            <person name="Senoo K."/>
        </authorList>
    </citation>
    <scope>NUCLEOTIDE SEQUENCE</scope>
    <source>
        <strain evidence="8">Red875</strain>
    </source>
</reference>
<evidence type="ECO:0000313" key="8">
    <source>
        <dbReference type="EMBL" id="MBJ6723792.1"/>
    </source>
</evidence>
<keyword evidence="7" id="KW-0732">Signal</keyword>
<dbReference type="InterPro" id="IPR036280">
    <property type="entry name" value="Multihaem_cyt_sf"/>
</dbReference>
<feature type="chain" id="PRO_5035253000" evidence="7">
    <location>
        <begin position="21"/>
        <end position="90"/>
    </location>
</feature>
<evidence type="ECO:0000256" key="3">
    <source>
        <dbReference type="ARBA" id="ARBA00022723"/>
    </source>
</evidence>
<keyword evidence="9" id="KW-1185">Reference proteome</keyword>
<dbReference type="NCBIfam" id="NF043011">
    <property type="entry name" value="CytC7_Geobact"/>
    <property type="match status" value="1"/>
</dbReference>
<comment type="caution">
    <text evidence="8">The sequence shown here is derived from an EMBL/GenBank/DDBJ whole genome shotgun (WGS) entry which is preliminary data.</text>
</comment>
<protein>
    <submittedName>
        <fullName evidence="8">Cytochrome c3 family protein</fullName>
    </submittedName>
</protein>
<name>A0A8J7M080_9BACT</name>
<dbReference type="InterPro" id="IPR002322">
    <property type="entry name" value="Cyt_c_III"/>
</dbReference>
<evidence type="ECO:0000256" key="7">
    <source>
        <dbReference type="SAM" id="SignalP"/>
    </source>
</evidence>
<dbReference type="GO" id="GO:0009055">
    <property type="term" value="F:electron transfer activity"/>
    <property type="evidence" value="ECO:0007669"/>
    <property type="project" value="InterPro"/>
</dbReference>
<feature type="binding site" description="axial binding residue" evidence="6">
    <location>
        <position position="50"/>
    </location>
    <ligand>
        <name>heme c</name>
        <dbReference type="ChEBI" id="CHEBI:61717"/>
        <label>1</label>
    </ligand>
    <ligandPart>
        <name>Fe</name>
        <dbReference type="ChEBI" id="CHEBI:18248"/>
    </ligandPart>
</feature>
<evidence type="ECO:0000256" key="1">
    <source>
        <dbReference type="ARBA" id="ARBA00022448"/>
    </source>
</evidence>
<organism evidence="8 9">
    <name type="scientific">Geomesophilobacter sediminis</name>
    <dbReference type="NCBI Taxonomy" id="2798584"/>
    <lineage>
        <taxon>Bacteria</taxon>
        <taxon>Pseudomonadati</taxon>
        <taxon>Thermodesulfobacteriota</taxon>
        <taxon>Desulfuromonadia</taxon>
        <taxon>Geobacterales</taxon>
        <taxon>Geobacteraceae</taxon>
        <taxon>Geomesophilobacter</taxon>
    </lineage>
</organism>
<evidence type="ECO:0000256" key="2">
    <source>
        <dbReference type="ARBA" id="ARBA00022617"/>
    </source>
</evidence>
<evidence type="ECO:0000256" key="6">
    <source>
        <dbReference type="PIRSR" id="PIRSR602322-1"/>
    </source>
</evidence>
<dbReference type="GO" id="GO:0046872">
    <property type="term" value="F:metal ion binding"/>
    <property type="evidence" value="ECO:0007669"/>
    <property type="project" value="UniProtKB-KW"/>
</dbReference>